<accession>A0A182T2N5</accession>
<keyword evidence="10" id="KW-1185">Reference proteome</keyword>
<feature type="region of interest" description="Disordered" evidence="7">
    <location>
        <begin position="134"/>
        <end position="174"/>
    </location>
</feature>
<evidence type="ECO:0000256" key="2">
    <source>
        <dbReference type="ARBA" id="ARBA00022490"/>
    </source>
</evidence>
<feature type="region of interest" description="Disordered" evidence="7">
    <location>
        <begin position="1"/>
        <end position="46"/>
    </location>
</feature>
<feature type="compositionally biased region" description="Polar residues" evidence="7">
    <location>
        <begin position="327"/>
        <end position="348"/>
    </location>
</feature>
<keyword evidence="5" id="KW-0175">Coiled coil</keyword>
<dbReference type="GO" id="GO:0005874">
    <property type="term" value="C:microtubule"/>
    <property type="evidence" value="ECO:0007669"/>
    <property type="project" value="UniProtKB-KW"/>
</dbReference>
<keyword evidence="3" id="KW-0493">Microtubule</keyword>
<feature type="compositionally biased region" description="Polar residues" evidence="7">
    <location>
        <begin position="1"/>
        <end position="16"/>
    </location>
</feature>
<dbReference type="EnsemblMetazoa" id="AMAM018388-RA">
    <property type="protein sequence ID" value="AMAM018388-PA"/>
    <property type="gene ID" value="AMAM018388"/>
</dbReference>
<evidence type="ECO:0000256" key="1">
    <source>
        <dbReference type="ARBA" id="ARBA00004186"/>
    </source>
</evidence>
<feature type="region of interest" description="Disordered" evidence="7">
    <location>
        <begin position="442"/>
        <end position="469"/>
    </location>
</feature>
<evidence type="ECO:0000256" key="6">
    <source>
        <dbReference type="ARBA" id="ARBA00023212"/>
    </source>
</evidence>
<dbReference type="SMART" id="SM01052">
    <property type="entry name" value="CAP_GLY"/>
    <property type="match status" value="1"/>
</dbReference>
<dbReference type="Pfam" id="PF01302">
    <property type="entry name" value="CAP_GLY"/>
    <property type="match status" value="1"/>
</dbReference>
<reference evidence="10" key="1">
    <citation type="submission" date="2013-09" db="EMBL/GenBank/DDBJ databases">
        <title>The Genome Sequence of Anopheles maculatus species B.</title>
        <authorList>
            <consortium name="The Broad Institute Genomics Platform"/>
            <person name="Neafsey D.E."/>
            <person name="Besansky N."/>
            <person name="Howell P."/>
            <person name="Walton C."/>
            <person name="Young S.K."/>
            <person name="Zeng Q."/>
            <person name="Gargeya S."/>
            <person name="Fitzgerald M."/>
            <person name="Haas B."/>
            <person name="Abouelleil A."/>
            <person name="Allen A.W."/>
            <person name="Alvarado L."/>
            <person name="Arachchi H.M."/>
            <person name="Berlin A.M."/>
            <person name="Chapman S.B."/>
            <person name="Gainer-Dewar J."/>
            <person name="Goldberg J."/>
            <person name="Griggs A."/>
            <person name="Gujja S."/>
            <person name="Hansen M."/>
            <person name="Howarth C."/>
            <person name="Imamovic A."/>
            <person name="Ireland A."/>
            <person name="Larimer J."/>
            <person name="McCowan C."/>
            <person name="Murphy C."/>
            <person name="Pearson M."/>
            <person name="Poon T.W."/>
            <person name="Priest M."/>
            <person name="Roberts A."/>
            <person name="Saif S."/>
            <person name="Shea T."/>
            <person name="Sisk P."/>
            <person name="Sykes S."/>
            <person name="Wortman J."/>
            <person name="Nusbaum C."/>
            <person name="Birren B."/>
        </authorList>
    </citation>
    <scope>NUCLEOTIDE SEQUENCE [LARGE SCALE GENOMIC DNA]</scope>
    <source>
        <strain evidence="10">maculatus3</strain>
    </source>
</reference>
<feature type="region of interest" description="Disordered" evidence="7">
    <location>
        <begin position="277"/>
        <end position="348"/>
    </location>
</feature>
<dbReference type="InterPro" id="IPR000938">
    <property type="entry name" value="CAP-Gly_domain"/>
</dbReference>
<evidence type="ECO:0000256" key="7">
    <source>
        <dbReference type="SAM" id="MobiDB-lite"/>
    </source>
</evidence>
<feature type="compositionally biased region" description="Low complexity" evidence="7">
    <location>
        <begin position="224"/>
        <end position="237"/>
    </location>
</feature>
<feature type="region of interest" description="Disordered" evidence="7">
    <location>
        <begin position="242"/>
        <end position="261"/>
    </location>
</feature>
<dbReference type="PANTHER" id="PTHR18916">
    <property type="entry name" value="DYNACTIN 1-RELATED MICROTUBULE-BINDING"/>
    <property type="match status" value="1"/>
</dbReference>
<sequence>MGLNNAQSTRETANSRQKMKNNGEESSGSGYGAASPAASKLAQRMTTLHEEPLIKQICYEEEGEDRFSEPEYAEYNDFYEQPMGKKPSLSKMKSSYTVESFIDIDKRSQSAAAEGMNATGGKFAGKTKVESASMGGISSAPVSGGSASVGNGTKYQTMTPSMSSSTSSGYGSQAVSCSNLTNDDTYSIRSLSVGETPDTMSPSNRMQDQMMSTSTNAKSEEDSVTSPTTSTTASEATLMAASMDSYSSSPTARVPSDAPKRINPFLKDANIEAFDDSKSVPSAEATVQQHQQNDEDEGLGGEQTQSADSTAVSELTQVNDESEESDQSSANTKHSSDVMESSFSSTPGKQEIIPDWVVVGESVQIRPYNTSGVIAFVGATHFQGGTWIGVELDTPTGKNDGTVQGIQYFDCRPKHGIFVRVDKLILDKRGRAMRELKKAEKMKADLAGGKGGQRPLTGGAGMATNGPRK</sequence>
<feature type="region of interest" description="Disordered" evidence="7">
    <location>
        <begin position="189"/>
        <end position="237"/>
    </location>
</feature>
<dbReference type="InterPro" id="IPR036859">
    <property type="entry name" value="CAP-Gly_dom_sf"/>
</dbReference>
<dbReference type="GO" id="GO:0030286">
    <property type="term" value="C:dynein complex"/>
    <property type="evidence" value="ECO:0007669"/>
    <property type="project" value="UniProtKB-KW"/>
</dbReference>
<evidence type="ECO:0000256" key="5">
    <source>
        <dbReference type="ARBA" id="ARBA00023054"/>
    </source>
</evidence>
<dbReference type="Proteomes" id="UP000075901">
    <property type="component" value="Unassembled WGS sequence"/>
</dbReference>
<feature type="domain" description="CAP-Gly" evidence="8">
    <location>
        <begin position="378"/>
        <end position="420"/>
    </location>
</feature>
<keyword evidence="2" id="KW-0963">Cytoplasm</keyword>
<dbReference type="SUPFAM" id="SSF74924">
    <property type="entry name" value="Cap-Gly domain"/>
    <property type="match status" value="1"/>
</dbReference>
<keyword evidence="4" id="KW-0243">Dynein</keyword>
<dbReference type="Gene3D" id="2.30.30.190">
    <property type="entry name" value="CAP Gly-rich-like domain"/>
    <property type="match status" value="1"/>
</dbReference>
<evidence type="ECO:0000313" key="9">
    <source>
        <dbReference type="EnsemblMetazoa" id="AMAM018388-PA"/>
    </source>
</evidence>
<reference evidence="9" key="2">
    <citation type="submission" date="2020-05" db="UniProtKB">
        <authorList>
            <consortium name="EnsemblMetazoa"/>
        </authorList>
    </citation>
    <scope>IDENTIFICATION</scope>
    <source>
        <strain evidence="9">maculatus3</strain>
    </source>
</reference>
<evidence type="ECO:0000313" key="10">
    <source>
        <dbReference type="Proteomes" id="UP000075901"/>
    </source>
</evidence>
<organism evidence="9 10">
    <name type="scientific">Anopheles maculatus</name>
    <dbReference type="NCBI Taxonomy" id="74869"/>
    <lineage>
        <taxon>Eukaryota</taxon>
        <taxon>Metazoa</taxon>
        <taxon>Ecdysozoa</taxon>
        <taxon>Arthropoda</taxon>
        <taxon>Hexapoda</taxon>
        <taxon>Insecta</taxon>
        <taxon>Pterygota</taxon>
        <taxon>Neoptera</taxon>
        <taxon>Endopterygota</taxon>
        <taxon>Diptera</taxon>
        <taxon>Nematocera</taxon>
        <taxon>Culicoidea</taxon>
        <taxon>Culicidae</taxon>
        <taxon>Anophelinae</taxon>
        <taxon>Anopheles</taxon>
        <taxon>Anopheles maculatus group</taxon>
    </lineage>
</organism>
<dbReference type="PANTHER" id="PTHR18916:SF6">
    <property type="entry name" value="DYNACTIN SUBUNIT 1"/>
    <property type="match status" value="1"/>
</dbReference>
<dbReference type="VEuPathDB" id="VectorBase:AMAM018388"/>
<protein>
    <submittedName>
        <fullName evidence="9">CAP-Gly domain-containing protein</fullName>
    </submittedName>
</protein>
<evidence type="ECO:0000256" key="4">
    <source>
        <dbReference type="ARBA" id="ARBA00023017"/>
    </source>
</evidence>
<name>A0A182T2N5_9DIPT</name>
<proteinExistence type="predicted"/>
<feature type="compositionally biased region" description="Polar residues" evidence="7">
    <location>
        <begin position="198"/>
        <end position="217"/>
    </location>
</feature>
<evidence type="ECO:0000259" key="8">
    <source>
        <dbReference type="PROSITE" id="PS50245"/>
    </source>
</evidence>
<dbReference type="PROSITE" id="PS50245">
    <property type="entry name" value="CAP_GLY_2"/>
    <property type="match status" value="1"/>
</dbReference>
<evidence type="ECO:0000256" key="3">
    <source>
        <dbReference type="ARBA" id="ARBA00022701"/>
    </source>
</evidence>
<dbReference type="GO" id="GO:0005819">
    <property type="term" value="C:spindle"/>
    <property type="evidence" value="ECO:0007669"/>
    <property type="project" value="UniProtKB-SubCell"/>
</dbReference>
<feature type="compositionally biased region" description="Low complexity" evidence="7">
    <location>
        <begin position="24"/>
        <end position="39"/>
    </location>
</feature>
<dbReference type="PROSITE" id="PS00845">
    <property type="entry name" value="CAP_GLY_1"/>
    <property type="match status" value="1"/>
</dbReference>
<comment type="subcellular location">
    <subcellularLocation>
        <location evidence="1">Cytoplasm</location>
        <location evidence="1">Cytoskeleton</location>
        <location evidence="1">Spindle</location>
    </subcellularLocation>
</comment>
<feature type="compositionally biased region" description="Polar residues" evidence="7">
    <location>
        <begin position="302"/>
        <end position="319"/>
    </location>
</feature>
<dbReference type="FunFam" id="2.30.30.190:FF:000014">
    <property type="entry name" value="Uncharacterized protein, isoform E"/>
    <property type="match status" value="1"/>
</dbReference>
<feature type="compositionally biased region" description="Low complexity" evidence="7">
    <location>
        <begin position="135"/>
        <end position="173"/>
    </location>
</feature>
<keyword evidence="6" id="KW-0206">Cytoskeleton</keyword>
<dbReference type="AlphaFoldDB" id="A0A182T2N5"/>